<dbReference type="GeneID" id="81594398"/>
<comment type="caution">
    <text evidence="2">The sequence shown here is derived from an EMBL/GenBank/DDBJ whole genome shotgun (WGS) entry which is preliminary data.</text>
</comment>
<evidence type="ECO:0000256" key="1">
    <source>
        <dbReference type="SAM" id="MobiDB-lite"/>
    </source>
</evidence>
<evidence type="ECO:0000313" key="2">
    <source>
        <dbReference type="EMBL" id="KAJ5465075.1"/>
    </source>
</evidence>
<organism evidence="2 3">
    <name type="scientific">Penicillium daleae</name>
    <dbReference type="NCBI Taxonomy" id="63821"/>
    <lineage>
        <taxon>Eukaryota</taxon>
        <taxon>Fungi</taxon>
        <taxon>Dikarya</taxon>
        <taxon>Ascomycota</taxon>
        <taxon>Pezizomycotina</taxon>
        <taxon>Eurotiomycetes</taxon>
        <taxon>Eurotiomycetidae</taxon>
        <taxon>Eurotiales</taxon>
        <taxon>Aspergillaceae</taxon>
        <taxon>Penicillium</taxon>
    </lineage>
</organism>
<reference evidence="2" key="1">
    <citation type="submission" date="2022-12" db="EMBL/GenBank/DDBJ databases">
        <authorList>
            <person name="Petersen C."/>
        </authorList>
    </citation>
    <scope>NUCLEOTIDE SEQUENCE</scope>
    <source>
        <strain evidence="2">IBT 16125</strain>
    </source>
</reference>
<dbReference type="AlphaFoldDB" id="A0AAD6CHE6"/>
<dbReference type="InterPro" id="IPR011009">
    <property type="entry name" value="Kinase-like_dom_sf"/>
</dbReference>
<feature type="region of interest" description="Disordered" evidence="1">
    <location>
        <begin position="1"/>
        <end position="29"/>
    </location>
</feature>
<gene>
    <name evidence="2" type="ORF">N7458_000761</name>
</gene>
<evidence type="ECO:0000313" key="3">
    <source>
        <dbReference type="Proteomes" id="UP001213681"/>
    </source>
</evidence>
<dbReference type="SUPFAM" id="SSF56112">
    <property type="entry name" value="Protein kinase-like (PK-like)"/>
    <property type="match status" value="1"/>
</dbReference>
<accession>A0AAD6CHE6</accession>
<feature type="compositionally biased region" description="Polar residues" evidence="1">
    <location>
        <begin position="16"/>
        <end position="29"/>
    </location>
</feature>
<dbReference type="Proteomes" id="UP001213681">
    <property type="component" value="Unassembled WGS sequence"/>
</dbReference>
<reference evidence="2" key="2">
    <citation type="journal article" date="2023" name="IMA Fungus">
        <title>Comparative genomic study of the Penicillium genus elucidates a diverse pangenome and 15 lateral gene transfer events.</title>
        <authorList>
            <person name="Petersen C."/>
            <person name="Sorensen T."/>
            <person name="Nielsen M.R."/>
            <person name="Sondergaard T.E."/>
            <person name="Sorensen J.L."/>
            <person name="Fitzpatrick D.A."/>
            <person name="Frisvad J.C."/>
            <person name="Nielsen K.L."/>
        </authorList>
    </citation>
    <scope>NUCLEOTIDE SEQUENCE</scope>
    <source>
        <strain evidence="2">IBT 16125</strain>
    </source>
</reference>
<proteinExistence type="predicted"/>
<dbReference type="Gene3D" id="1.10.510.10">
    <property type="entry name" value="Transferase(Phosphotransferase) domain 1"/>
    <property type="match status" value="1"/>
</dbReference>
<dbReference type="RefSeq" id="XP_056771922.1">
    <property type="nucleotide sequence ID" value="XM_056904155.1"/>
</dbReference>
<sequence length="176" mass="19814">MALRDQSVLGDIAQDEIQTPSPQKHSGNRTIYISRNDCGLDANNIGRLVITDFGLSVDGSKSPYKHTIQPNGFRAPRLFSEQAGIINHLAAMISLIGPPPQDVLKRGNYCSRYFNDEGQFKLHDLITRPGGLENKLNVTEGDEKRMFIGFISKMLRWRPEDRATAEDLFSDPWLQL</sequence>
<dbReference type="EMBL" id="JAPVEA010000001">
    <property type="protein sequence ID" value="KAJ5465075.1"/>
    <property type="molecule type" value="Genomic_DNA"/>
</dbReference>
<evidence type="ECO:0008006" key="4">
    <source>
        <dbReference type="Google" id="ProtNLM"/>
    </source>
</evidence>
<name>A0AAD6CHE6_9EURO</name>
<keyword evidence="3" id="KW-1185">Reference proteome</keyword>
<protein>
    <recommendedName>
        <fullName evidence="4">Protein kinase domain-containing protein</fullName>
    </recommendedName>
</protein>